<name>A0ABU1IGM8_9BURK</name>
<reference evidence="1 2" key="1">
    <citation type="submission" date="2023-08" db="EMBL/GenBank/DDBJ databases">
        <title>Functional and genomic diversity of the sorghum phyllosphere microbiome.</title>
        <authorList>
            <person name="Shade A."/>
        </authorList>
    </citation>
    <scope>NUCLEOTIDE SEQUENCE [LARGE SCALE GENOMIC DNA]</scope>
    <source>
        <strain evidence="1 2">SORGH_AS_0335</strain>
    </source>
</reference>
<proteinExistence type="predicted"/>
<comment type="caution">
    <text evidence="1">The sequence shown here is derived from an EMBL/GenBank/DDBJ whole genome shotgun (WGS) entry which is preliminary data.</text>
</comment>
<sequence>MDDSPNNGLGGSRESISAQWRIPDLFADYSSVVPPQATRAQGLSGGIGSLSIGNDLGQQVLRPASKEAKF</sequence>
<protein>
    <submittedName>
        <fullName evidence="1">Uncharacterized protein</fullName>
    </submittedName>
</protein>
<keyword evidence="2" id="KW-1185">Reference proteome</keyword>
<dbReference type="Proteomes" id="UP001267710">
    <property type="component" value="Unassembled WGS sequence"/>
</dbReference>
<evidence type="ECO:0000313" key="1">
    <source>
        <dbReference type="EMBL" id="MDR6215409.1"/>
    </source>
</evidence>
<organism evidence="1 2">
    <name type="scientific">Paracidovorax wautersii</name>
    <dbReference type="NCBI Taxonomy" id="1177982"/>
    <lineage>
        <taxon>Bacteria</taxon>
        <taxon>Pseudomonadati</taxon>
        <taxon>Pseudomonadota</taxon>
        <taxon>Betaproteobacteria</taxon>
        <taxon>Burkholderiales</taxon>
        <taxon>Comamonadaceae</taxon>
        <taxon>Paracidovorax</taxon>
    </lineage>
</organism>
<evidence type="ECO:0000313" key="2">
    <source>
        <dbReference type="Proteomes" id="UP001267710"/>
    </source>
</evidence>
<accession>A0ABU1IGM8</accession>
<dbReference type="RefSeq" id="WP_309830010.1">
    <property type="nucleotide sequence ID" value="NZ_JAVIZX010000001.1"/>
</dbReference>
<dbReference type="EMBL" id="JAVIZX010000001">
    <property type="protein sequence ID" value="MDR6215409.1"/>
    <property type="molecule type" value="Genomic_DNA"/>
</dbReference>
<gene>
    <name evidence="1" type="ORF">QE399_003098</name>
</gene>